<dbReference type="AlphaFoldDB" id="A0A0D2B361"/>
<evidence type="ECO:0000313" key="9">
    <source>
        <dbReference type="EMBL" id="KIW46641.1"/>
    </source>
</evidence>
<dbReference type="GO" id="GO:0008270">
    <property type="term" value="F:zinc ion binding"/>
    <property type="evidence" value="ECO:0007669"/>
    <property type="project" value="InterPro"/>
</dbReference>
<evidence type="ECO:0000256" key="6">
    <source>
        <dbReference type="ARBA" id="ARBA00023242"/>
    </source>
</evidence>
<dbReference type="OrthoDB" id="39175at2759"/>
<evidence type="ECO:0000256" key="3">
    <source>
        <dbReference type="ARBA" id="ARBA00023015"/>
    </source>
</evidence>
<dbReference type="VEuPathDB" id="FungiDB:PV06_02301"/>
<dbReference type="InterPro" id="IPR007219">
    <property type="entry name" value="XnlR_reg_dom"/>
</dbReference>
<sequence length="683" mass="76180">MLTSRAALEKRRHCPPTPHLQTLIRTPAPSSLIVITVTAAVFSRLVPLTMSTMHRTGVSRKAQACVSCHARKIRCDMATMGTPCSSCSRASLDCHEFHPKRRRIRVAEAALTAASEAHASSTALPSSSYRSSYATLGEGDHDPEQIQVLGSEDIAKAGSILLDFLSQDFDKGSIGDYQATFVEDYANVLRVLGPVFGKGFQPNVKHFRDAPFIKRLNGTIPRTITEEERAILDHHGSFVLPDRNIASGFITAFFDRVYPTMPIIDQAGLRKSYLDLSSLETLCPPLLLLQAVILSGSTVWQHPDLQSQPEEVSRRLHHRAKALVDQRFEQDRLTLVVAHLLFSTYTCDSCDDTIQNMWLSLGSAVRIAQGLGMHRDLGSAATDSKHRRQWKKVWWTLVLHDTLCSFEWGRPRAIHLADSDVPELQQSDFEPTEPGALACAEHIDFFLAAISLCFIINDWLDCLRPGGRAKGSYRLRREQGSQRAQEELQSWLSGLPPTMNPNRPPSQHTLWSGTLHVAYYTAVIRFDSIAGANAQVVHDAATAISKICLSLFEQDLINSIWVFAIHQLYLAMCQHARESRDPDPSISARGLQNLQESLPVLKKLGAKNSVARQAFIFLDEVSKGEILPHPDNWHHSDFSPWNIDSLPWQFPGFDQLPQTPGTCKKGTTSHDLARAKDTEKRLQ</sequence>
<feature type="compositionally biased region" description="Polar residues" evidence="7">
    <location>
        <begin position="657"/>
        <end position="670"/>
    </location>
</feature>
<dbReference type="GO" id="GO:0000981">
    <property type="term" value="F:DNA-binding transcription factor activity, RNA polymerase II-specific"/>
    <property type="evidence" value="ECO:0007669"/>
    <property type="project" value="InterPro"/>
</dbReference>
<dbReference type="SMART" id="SM00066">
    <property type="entry name" value="GAL4"/>
    <property type="match status" value="1"/>
</dbReference>
<evidence type="ECO:0000256" key="2">
    <source>
        <dbReference type="ARBA" id="ARBA00022833"/>
    </source>
</evidence>
<organism evidence="9 10">
    <name type="scientific">Exophiala oligosperma</name>
    <dbReference type="NCBI Taxonomy" id="215243"/>
    <lineage>
        <taxon>Eukaryota</taxon>
        <taxon>Fungi</taxon>
        <taxon>Dikarya</taxon>
        <taxon>Ascomycota</taxon>
        <taxon>Pezizomycotina</taxon>
        <taxon>Eurotiomycetes</taxon>
        <taxon>Chaetothyriomycetidae</taxon>
        <taxon>Chaetothyriales</taxon>
        <taxon>Herpotrichiellaceae</taxon>
        <taxon>Exophiala</taxon>
    </lineage>
</organism>
<evidence type="ECO:0000256" key="4">
    <source>
        <dbReference type="ARBA" id="ARBA00023125"/>
    </source>
</evidence>
<evidence type="ECO:0000256" key="1">
    <source>
        <dbReference type="ARBA" id="ARBA00022723"/>
    </source>
</evidence>
<proteinExistence type="predicted"/>
<dbReference type="SMART" id="SM00906">
    <property type="entry name" value="Fungal_trans"/>
    <property type="match status" value="1"/>
</dbReference>
<dbReference type="Proteomes" id="UP000053342">
    <property type="component" value="Unassembled WGS sequence"/>
</dbReference>
<dbReference type="SUPFAM" id="SSF57701">
    <property type="entry name" value="Zn2/Cys6 DNA-binding domain"/>
    <property type="match status" value="1"/>
</dbReference>
<dbReference type="PANTHER" id="PTHR47171">
    <property type="entry name" value="FARA-RELATED"/>
    <property type="match status" value="1"/>
</dbReference>
<dbReference type="PROSITE" id="PS50048">
    <property type="entry name" value="ZN2_CY6_FUNGAL_2"/>
    <property type="match status" value="1"/>
</dbReference>
<protein>
    <recommendedName>
        <fullName evidence="8">Zn(2)-C6 fungal-type domain-containing protein</fullName>
    </recommendedName>
</protein>
<dbReference type="Pfam" id="PF00172">
    <property type="entry name" value="Zn_clus"/>
    <property type="match status" value="1"/>
</dbReference>
<dbReference type="InterPro" id="IPR052073">
    <property type="entry name" value="Amide_Lactam_Regulators"/>
</dbReference>
<evidence type="ECO:0000259" key="8">
    <source>
        <dbReference type="PROSITE" id="PS50048"/>
    </source>
</evidence>
<reference evidence="9 10" key="1">
    <citation type="submission" date="2015-01" db="EMBL/GenBank/DDBJ databases">
        <title>The Genome Sequence of Exophiala oligosperma CBS72588.</title>
        <authorList>
            <consortium name="The Broad Institute Genomics Platform"/>
            <person name="Cuomo C."/>
            <person name="de Hoog S."/>
            <person name="Gorbushina A."/>
            <person name="Stielow B."/>
            <person name="Teixiera M."/>
            <person name="Abouelleil A."/>
            <person name="Chapman S.B."/>
            <person name="Priest M."/>
            <person name="Young S.K."/>
            <person name="Wortman J."/>
            <person name="Nusbaum C."/>
            <person name="Birren B."/>
        </authorList>
    </citation>
    <scope>NUCLEOTIDE SEQUENCE [LARGE SCALE GENOMIC DNA]</scope>
    <source>
        <strain evidence="9 10">CBS 72588</strain>
    </source>
</reference>
<keyword evidence="4" id="KW-0238">DNA-binding</keyword>
<dbReference type="InterPro" id="IPR001138">
    <property type="entry name" value="Zn2Cys6_DnaBD"/>
</dbReference>
<feature type="region of interest" description="Disordered" evidence="7">
    <location>
        <begin position="657"/>
        <end position="683"/>
    </location>
</feature>
<dbReference type="GeneID" id="27354375"/>
<evidence type="ECO:0000256" key="5">
    <source>
        <dbReference type="ARBA" id="ARBA00023163"/>
    </source>
</evidence>
<evidence type="ECO:0000256" key="7">
    <source>
        <dbReference type="SAM" id="MobiDB-lite"/>
    </source>
</evidence>
<dbReference type="InterPro" id="IPR036864">
    <property type="entry name" value="Zn2-C6_fun-type_DNA-bd_sf"/>
</dbReference>
<feature type="domain" description="Zn(2)-C6 fungal-type" evidence="8">
    <location>
        <begin position="64"/>
        <end position="94"/>
    </location>
</feature>
<dbReference type="PROSITE" id="PS00463">
    <property type="entry name" value="ZN2_CY6_FUNGAL_1"/>
    <property type="match status" value="1"/>
</dbReference>
<name>A0A0D2B361_9EURO</name>
<evidence type="ECO:0000313" key="10">
    <source>
        <dbReference type="Proteomes" id="UP000053342"/>
    </source>
</evidence>
<keyword evidence="6" id="KW-0539">Nucleus</keyword>
<feature type="compositionally biased region" description="Basic and acidic residues" evidence="7">
    <location>
        <begin position="671"/>
        <end position="683"/>
    </location>
</feature>
<dbReference type="RefSeq" id="XP_016266857.1">
    <property type="nucleotide sequence ID" value="XM_016402960.1"/>
</dbReference>
<dbReference type="CDD" id="cd00067">
    <property type="entry name" value="GAL4"/>
    <property type="match status" value="1"/>
</dbReference>
<keyword evidence="10" id="KW-1185">Reference proteome</keyword>
<keyword evidence="2" id="KW-0862">Zinc</keyword>
<dbReference type="STRING" id="215243.A0A0D2B361"/>
<dbReference type="CDD" id="cd12148">
    <property type="entry name" value="fungal_TF_MHR"/>
    <property type="match status" value="1"/>
</dbReference>
<dbReference type="GO" id="GO:0003677">
    <property type="term" value="F:DNA binding"/>
    <property type="evidence" value="ECO:0007669"/>
    <property type="project" value="UniProtKB-KW"/>
</dbReference>
<dbReference type="GO" id="GO:0006351">
    <property type="term" value="P:DNA-templated transcription"/>
    <property type="evidence" value="ECO:0007669"/>
    <property type="project" value="InterPro"/>
</dbReference>
<dbReference type="EMBL" id="KN847333">
    <property type="protein sequence ID" value="KIW46641.1"/>
    <property type="molecule type" value="Genomic_DNA"/>
</dbReference>
<keyword evidence="3" id="KW-0805">Transcription regulation</keyword>
<accession>A0A0D2B361</accession>
<keyword evidence="1" id="KW-0479">Metal-binding</keyword>
<gene>
    <name evidence="9" type="ORF">PV06_02301</name>
</gene>
<dbReference type="Pfam" id="PF04082">
    <property type="entry name" value="Fungal_trans"/>
    <property type="match status" value="1"/>
</dbReference>
<dbReference type="Gene3D" id="4.10.240.10">
    <property type="entry name" value="Zn(2)-C6 fungal-type DNA-binding domain"/>
    <property type="match status" value="1"/>
</dbReference>
<dbReference type="PANTHER" id="PTHR47171:SF3">
    <property type="entry name" value="FARA-RELATED"/>
    <property type="match status" value="1"/>
</dbReference>
<keyword evidence="5" id="KW-0804">Transcription</keyword>